<dbReference type="PROSITE" id="PS50803">
    <property type="entry name" value="OAR"/>
    <property type="match status" value="1"/>
</dbReference>
<feature type="compositionally biased region" description="Basic and acidic residues" evidence="2">
    <location>
        <begin position="54"/>
        <end position="65"/>
    </location>
</feature>
<feature type="region of interest" description="Disordered" evidence="2">
    <location>
        <begin position="1"/>
        <end position="75"/>
    </location>
</feature>
<evidence type="ECO:0000256" key="2">
    <source>
        <dbReference type="SAM" id="MobiDB-lite"/>
    </source>
</evidence>
<feature type="compositionally biased region" description="Low complexity" evidence="2">
    <location>
        <begin position="38"/>
        <end position="47"/>
    </location>
</feature>
<sequence>MHRKSLEAAEQLKDDTCSSDRDDQQETSSLATDKSDASARGASPAGAAEGGGDDQQRQRLEELRHQLSAAEDPEQFRNHSIACLRAKAQEHSAKLLGMGDANGNTLHRGADLALASSDTSSSMF</sequence>
<keyword evidence="5" id="KW-1185">Reference proteome</keyword>
<name>A0ABQ9HCU5_9NEOP</name>
<proteinExistence type="predicted"/>
<comment type="subcellular location">
    <subcellularLocation>
        <location evidence="1">Nucleus</location>
    </subcellularLocation>
</comment>
<comment type="caution">
    <text evidence="4">The sequence shown here is derived from an EMBL/GenBank/DDBJ whole genome shotgun (WGS) entry which is preliminary data.</text>
</comment>
<dbReference type="EMBL" id="JARBHB010000006">
    <property type="protein sequence ID" value="KAJ8882055.1"/>
    <property type="molecule type" value="Genomic_DNA"/>
</dbReference>
<dbReference type="Proteomes" id="UP001159363">
    <property type="component" value="Chromosome 5"/>
</dbReference>
<dbReference type="InterPro" id="IPR003654">
    <property type="entry name" value="OAR_dom"/>
</dbReference>
<evidence type="ECO:0000313" key="4">
    <source>
        <dbReference type="EMBL" id="KAJ8882055.1"/>
    </source>
</evidence>
<gene>
    <name evidence="4" type="ORF">PR048_018543</name>
</gene>
<evidence type="ECO:0000256" key="1">
    <source>
        <dbReference type="ARBA" id="ARBA00004123"/>
    </source>
</evidence>
<feature type="compositionally biased region" description="Basic and acidic residues" evidence="2">
    <location>
        <begin position="1"/>
        <end position="24"/>
    </location>
</feature>
<dbReference type="Pfam" id="PF03826">
    <property type="entry name" value="OAR"/>
    <property type="match status" value="1"/>
</dbReference>
<feature type="domain" description="OAR" evidence="3">
    <location>
        <begin position="79"/>
        <end position="92"/>
    </location>
</feature>
<accession>A0ABQ9HCU5</accession>
<evidence type="ECO:0000313" key="5">
    <source>
        <dbReference type="Proteomes" id="UP001159363"/>
    </source>
</evidence>
<organism evidence="4 5">
    <name type="scientific">Dryococelus australis</name>
    <dbReference type="NCBI Taxonomy" id="614101"/>
    <lineage>
        <taxon>Eukaryota</taxon>
        <taxon>Metazoa</taxon>
        <taxon>Ecdysozoa</taxon>
        <taxon>Arthropoda</taxon>
        <taxon>Hexapoda</taxon>
        <taxon>Insecta</taxon>
        <taxon>Pterygota</taxon>
        <taxon>Neoptera</taxon>
        <taxon>Polyneoptera</taxon>
        <taxon>Phasmatodea</taxon>
        <taxon>Verophasmatodea</taxon>
        <taxon>Anareolatae</taxon>
        <taxon>Phasmatidae</taxon>
        <taxon>Eurycanthinae</taxon>
        <taxon>Dryococelus</taxon>
    </lineage>
</organism>
<evidence type="ECO:0000259" key="3">
    <source>
        <dbReference type="PROSITE" id="PS50803"/>
    </source>
</evidence>
<protein>
    <recommendedName>
        <fullName evidence="3">OAR domain-containing protein</fullName>
    </recommendedName>
</protein>
<reference evidence="4 5" key="1">
    <citation type="submission" date="2023-02" db="EMBL/GenBank/DDBJ databases">
        <title>LHISI_Scaffold_Assembly.</title>
        <authorList>
            <person name="Stuart O.P."/>
            <person name="Cleave R."/>
            <person name="Magrath M.J.L."/>
            <person name="Mikheyev A.S."/>
        </authorList>
    </citation>
    <scope>NUCLEOTIDE SEQUENCE [LARGE SCALE GENOMIC DNA]</scope>
    <source>
        <strain evidence="4">Daus_M_001</strain>
        <tissue evidence="4">Leg muscle</tissue>
    </source>
</reference>